<evidence type="ECO:0000313" key="1">
    <source>
        <dbReference type="EMBL" id="UZD21094.1"/>
    </source>
</evidence>
<name>A0ABY6MCR4_9BACT</name>
<dbReference type="EMBL" id="CP110226">
    <property type="protein sequence ID" value="UZD21094.1"/>
    <property type="molecule type" value="Genomic_DNA"/>
</dbReference>
<sequence length="70" mass="8338">MRTNIEIDEKLMQEAMEATGLTTKKATVEKRLQLILTLKRQKRIKEFRGKLKWEGDLDKMRRNSSLRSVF</sequence>
<dbReference type="RefSeq" id="WP_264807542.1">
    <property type="nucleotide sequence ID" value="NZ_CP110226.1"/>
</dbReference>
<evidence type="ECO:0000313" key="2">
    <source>
        <dbReference type="Proteomes" id="UP001163156"/>
    </source>
</evidence>
<keyword evidence="2" id="KW-1185">Reference proteome</keyword>
<dbReference type="Pfam" id="PF09957">
    <property type="entry name" value="VapB_antitoxin"/>
    <property type="match status" value="1"/>
</dbReference>
<proteinExistence type="predicted"/>
<protein>
    <submittedName>
        <fullName evidence="1">Type II toxin-antitoxin system VapB family antitoxin</fullName>
    </submittedName>
</protein>
<dbReference type="InterPro" id="IPR019239">
    <property type="entry name" value="VapB_antitoxin"/>
</dbReference>
<gene>
    <name evidence="1" type="ORF">OM944_10450</name>
</gene>
<dbReference type="Proteomes" id="UP001163156">
    <property type="component" value="Chromosome"/>
</dbReference>
<organism evidence="1 2">
    <name type="scientific">Algoriphagus halophytocola</name>
    <dbReference type="NCBI Taxonomy" id="2991499"/>
    <lineage>
        <taxon>Bacteria</taxon>
        <taxon>Pseudomonadati</taxon>
        <taxon>Bacteroidota</taxon>
        <taxon>Cytophagia</taxon>
        <taxon>Cytophagales</taxon>
        <taxon>Cyclobacteriaceae</taxon>
        <taxon>Algoriphagus</taxon>
    </lineage>
</organism>
<accession>A0ABY6MCR4</accession>
<reference evidence="1" key="1">
    <citation type="submission" date="2022-10" db="EMBL/GenBank/DDBJ databases">
        <title>Algoriphagus sp. a novel bacteria isolate from halophytes salicornia europaea.</title>
        <authorList>
            <person name="Peng Y."/>
            <person name="Jiang L."/>
            <person name="Lee J."/>
        </authorList>
    </citation>
    <scope>NUCLEOTIDE SEQUENCE</scope>
    <source>
        <strain evidence="1">TR-M5</strain>
    </source>
</reference>